<protein>
    <submittedName>
        <fullName evidence="5">Helix-turn-helix domain-containing protein</fullName>
    </submittedName>
</protein>
<dbReference type="Pfam" id="PF12833">
    <property type="entry name" value="HTH_18"/>
    <property type="match status" value="1"/>
</dbReference>
<evidence type="ECO:0000259" key="4">
    <source>
        <dbReference type="PROSITE" id="PS01124"/>
    </source>
</evidence>
<evidence type="ECO:0000313" key="5">
    <source>
        <dbReference type="EMBL" id="MFC5890355.1"/>
    </source>
</evidence>
<dbReference type="EMBL" id="JBHSOD010000079">
    <property type="protein sequence ID" value="MFC5890355.1"/>
    <property type="molecule type" value="Genomic_DNA"/>
</dbReference>
<dbReference type="Pfam" id="PF14525">
    <property type="entry name" value="AraC_binding_2"/>
    <property type="match status" value="1"/>
</dbReference>
<dbReference type="PANTHER" id="PTHR46796">
    <property type="entry name" value="HTH-TYPE TRANSCRIPTIONAL ACTIVATOR RHAS-RELATED"/>
    <property type="match status" value="1"/>
</dbReference>
<dbReference type="SUPFAM" id="SSF46689">
    <property type="entry name" value="Homeodomain-like"/>
    <property type="match status" value="1"/>
</dbReference>
<organism evidence="5 6">
    <name type="scientific">Kitasatospora aburaviensis</name>
    <dbReference type="NCBI Taxonomy" id="67265"/>
    <lineage>
        <taxon>Bacteria</taxon>
        <taxon>Bacillati</taxon>
        <taxon>Actinomycetota</taxon>
        <taxon>Actinomycetes</taxon>
        <taxon>Kitasatosporales</taxon>
        <taxon>Streptomycetaceae</taxon>
        <taxon>Kitasatospora</taxon>
    </lineage>
</organism>
<keyword evidence="3" id="KW-0804">Transcription</keyword>
<keyword evidence="2" id="KW-0238">DNA-binding</keyword>
<dbReference type="InterPro" id="IPR050204">
    <property type="entry name" value="AraC_XylS_family_regulators"/>
</dbReference>
<proteinExistence type="predicted"/>
<reference evidence="6" key="1">
    <citation type="journal article" date="2019" name="Int. J. Syst. Evol. Microbiol.">
        <title>The Global Catalogue of Microorganisms (GCM) 10K type strain sequencing project: providing services to taxonomists for standard genome sequencing and annotation.</title>
        <authorList>
            <consortium name="The Broad Institute Genomics Platform"/>
            <consortium name="The Broad Institute Genome Sequencing Center for Infectious Disease"/>
            <person name="Wu L."/>
            <person name="Ma J."/>
        </authorList>
    </citation>
    <scope>NUCLEOTIDE SEQUENCE [LARGE SCALE GENOMIC DNA]</scope>
    <source>
        <strain evidence="6">CGMCC 4.1469</strain>
    </source>
</reference>
<dbReference type="RefSeq" id="WP_345328599.1">
    <property type="nucleotide sequence ID" value="NZ_BAAAVH010000038.1"/>
</dbReference>
<dbReference type="Proteomes" id="UP001596067">
    <property type="component" value="Unassembled WGS sequence"/>
</dbReference>
<dbReference type="InterPro" id="IPR020449">
    <property type="entry name" value="Tscrpt_reg_AraC-type_HTH"/>
</dbReference>
<gene>
    <name evidence="5" type="ORF">ACFP0N_35915</name>
</gene>
<evidence type="ECO:0000256" key="3">
    <source>
        <dbReference type="ARBA" id="ARBA00023163"/>
    </source>
</evidence>
<name>A0ABW1F888_9ACTN</name>
<comment type="caution">
    <text evidence="5">The sequence shown here is derived from an EMBL/GenBank/DDBJ whole genome shotgun (WGS) entry which is preliminary data.</text>
</comment>
<evidence type="ECO:0000256" key="1">
    <source>
        <dbReference type="ARBA" id="ARBA00023015"/>
    </source>
</evidence>
<dbReference type="PRINTS" id="PR00032">
    <property type="entry name" value="HTHARAC"/>
</dbReference>
<evidence type="ECO:0000256" key="2">
    <source>
        <dbReference type="ARBA" id="ARBA00023125"/>
    </source>
</evidence>
<dbReference type="PROSITE" id="PS01124">
    <property type="entry name" value="HTH_ARAC_FAMILY_2"/>
    <property type="match status" value="1"/>
</dbReference>
<sequence>MPETSADTTPVLSLSNSDLAERERFDWYIDIVRDGIAPFALTSPYAKDFSAQVLTADLGVAQLARFSFPPLGAVRTHRHIRRGDPETYQLALIHRGPMRVSQQREETSIPAGGLVLFDTSSPLDAHFPDLGDRAVVTILRVPKSLFPLCADSADRLRSRHLSSEGAAGSLLHHLLGSVLDQVDGRSLSESHRIGTIAVDLAATFLAGHLDAATTLPGETRRRALLARIRAFIEANLGDPRLTPAAIASQHHISVRTLHELFRSEPEPVMSTVRRRRLERCRADLADPGLRVYPIAVLAGRWGFASPAEFSRVFRRTYGVAPKQFRHEALGTGDPR</sequence>
<feature type="domain" description="HTH araC/xylS-type" evidence="4">
    <location>
        <begin position="226"/>
        <end position="327"/>
    </location>
</feature>
<evidence type="ECO:0000313" key="6">
    <source>
        <dbReference type="Proteomes" id="UP001596067"/>
    </source>
</evidence>
<keyword evidence="6" id="KW-1185">Reference proteome</keyword>
<keyword evidence="1" id="KW-0805">Transcription regulation</keyword>
<dbReference type="SMART" id="SM00342">
    <property type="entry name" value="HTH_ARAC"/>
    <property type="match status" value="1"/>
</dbReference>
<dbReference type="InterPro" id="IPR009057">
    <property type="entry name" value="Homeodomain-like_sf"/>
</dbReference>
<accession>A0ABW1F888</accession>
<dbReference type="InterPro" id="IPR018060">
    <property type="entry name" value="HTH_AraC"/>
</dbReference>
<dbReference type="InterPro" id="IPR035418">
    <property type="entry name" value="AraC-bd_2"/>
</dbReference>
<dbReference type="PANTHER" id="PTHR46796:SF6">
    <property type="entry name" value="ARAC SUBFAMILY"/>
    <property type="match status" value="1"/>
</dbReference>
<dbReference type="Gene3D" id="1.10.10.60">
    <property type="entry name" value="Homeodomain-like"/>
    <property type="match status" value="1"/>
</dbReference>